<keyword evidence="5" id="KW-0539">Nucleus</keyword>
<evidence type="ECO:0000313" key="9">
    <source>
        <dbReference type="RefSeq" id="XP_010279454.1"/>
    </source>
</evidence>
<keyword evidence="3" id="KW-0238">DNA-binding</keyword>
<gene>
    <name evidence="9" type="primary">LOC104613375</name>
</gene>
<evidence type="ECO:0000256" key="3">
    <source>
        <dbReference type="ARBA" id="ARBA00023125"/>
    </source>
</evidence>
<dbReference type="OrthoDB" id="757982at2759"/>
<feature type="region of interest" description="Disordered" evidence="6">
    <location>
        <begin position="332"/>
        <end position="356"/>
    </location>
</feature>
<evidence type="ECO:0000256" key="2">
    <source>
        <dbReference type="ARBA" id="ARBA00023015"/>
    </source>
</evidence>
<feature type="region of interest" description="Disordered" evidence="6">
    <location>
        <begin position="1"/>
        <end position="41"/>
    </location>
</feature>
<evidence type="ECO:0000256" key="4">
    <source>
        <dbReference type="ARBA" id="ARBA00023163"/>
    </source>
</evidence>
<organism evidence="8 9">
    <name type="scientific">Nelumbo nucifera</name>
    <name type="common">Sacred lotus</name>
    <dbReference type="NCBI Taxonomy" id="4432"/>
    <lineage>
        <taxon>Eukaryota</taxon>
        <taxon>Viridiplantae</taxon>
        <taxon>Streptophyta</taxon>
        <taxon>Embryophyta</taxon>
        <taxon>Tracheophyta</taxon>
        <taxon>Spermatophyta</taxon>
        <taxon>Magnoliopsida</taxon>
        <taxon>Proteales</taxon>
        <taxon>Nelumbonaceae</taxon>
        <taxon>Nelumbo</taxon>
    </lineage>
</organism>
<dbReference type="eggNOG" id="ENOG502S3BX">
    <property type="taxonomic scope" value="Eukaryota"/>
</dbReference>
<feature type="compositionally biased region" description="Polar residues" evidence="6">
    <location>
        <begin position="15"/>
        <end position="26"/>
    </location>
</feature>
<dbReference type="CDD" id="cd10017">
    <property type="entry name" value="B3_DNA"/>
    <property type="match status" value="1"/>
</dbReference>
<feature type="compositionally biased region" description="Low complexity" evidence="6">
    <location>
        <begin position="27"/>
        <end position="36"/>
    </location>
</feature>
<evidence type="ECO:0000313" key="8">
    <source>
        <dbReference type="Proteomes" id="UP000189703"/>
    </source>
</evidence>
<evidence type="ECO:0000259" key="7">
    <source>
        <dbReference type="PROSITE" id="PS50863"/>
    </source>
</evidence>
<dbReference type="GO" id="GO:0003677">
    <property type="term" value="F:DNA binding"/>
    <property type="evidence" value="ECO:0007669"/>
    <property type="project" value="UniProtKB-KW"/>
</dbReference>
<dbReference type="InterPro" id="IPR044800">
    <property type="entry name" value="LEC2-like"/>
</dbReference>
<dbReference type="RefSeq" id="XP_010279454.1">
    <property type="nucleotide sequence ID" value="XM_010281152.2"/>
</dbReference>
<dbReference type="Pfam" id="PF02362">
    <property type="entry name" value="B3"/>
    <property type="match status" value="1"/>
</dbReference>
<dbReference type="Gene3D" id="2.40.330.10">
    <property type="entry name" value="DNA-binding pseudobarrel domain"/>
    <property type="match status" value="1"/>
</dbReference>
<dbReference type="Proteomes" id="UP000189703">
    <property type="component" value="Unplaced"/>
</dbReference>
<dbReference type="GO" id="GO:0005634">
    <property type="term" value="C:nucleus"/>
    <property type="evidence" value="ECO:0007669"/>
    <property type="project" value="UniProtKB-SubCell"/>
</dbReference>
<sequence length="550" mass="59280">MQSGAAENEVRVKSSAASSSHPANQTPSAAASPSSAGYVTSGVSSAIPSGPGFTYDGVHAEEKPKINGVGKRMIDEGMERGKLFTSTIPVPSLISVTAETAEACSMNFAHCYGVGGGAEEDARLERFLKLHQGPMAPAVATVPVLQSQPSFVHLGTYFNHAGSELTTVFPGINNSWSPQSVGSPYQFQFFPYSNMCISSAGAPNFKQKVEVSGSSQNPSHMESFLGHIASSFYQDAVFQPTFMPIQAMFPSLFATEVRGPPFNYSLSAAPVMHEPVKAVGTAVPTHKRKVVHLSCSNSLIVSEDTEGNKNANLEPSYRNQVPALQVHSGLEGTPIVGASPTSSTDPQPMHEPEDGKEIEGRGLRVLVQKELRNTDVGSLGRIVLPKKDAEANLPPLAVKDGLILQMEDMIYSVKWHFKYRFWPNNRSRMYVMENTGEFVKMHRLQAGDLFIIYKEESSGKYVVRGKNGKRTLYAGDMPVLIDHGNAEKRVMGANEQHGPEQGASVLVGGYVAPNSTSFATGEPFDFESNTGGPSQFSPPPLLDLDPERNP</sequence>
<evidence type="ECO:0000256" key="1">
    <source>
        <dbReference type="ARBA" id="ARBA00004123"/>
    </source>
</evidence>
<name>A0A1U8BDF5_NELNU</name>
<keyword evidence="4" id="KW-0804">Transcription</keyword>
<dbReference type="AlphaFoldDB" id="A0A1U8BDF5"/>
<accession>A0A1U8BDF5</accession>
<comment type="subcellular location">
    <subcellularLocation>
        <location evidence="1">Nucleus</location>
    </subcellularLocation>
</comment>
<proteinExistence type="predicted"/>
<dbReference type="PROSITE" id="PS50863">
    <property type="entry name" value="B3"/>
    <property type="match status" value="1"/>
</dbReference>
<keyword evidence="2" id="KW-0805">Transcription regulation</keyword>
<dbReference type="InterPro" id="IPR015300">
    <property type="entry name" value="DNA-bd_pseudobarrel_sf"/>
</dbReference>
<dbReference type="KEGG" id="nnu:104613375"/>
<dbReference type="GeneID" id="104613375"/>
<evidence type="ECO:0000256" key="6">
    <source>
        <dbReference type="SAM" id="MobiDB-lite"/>
    </source>
</evidence>
<protein>
    <submittedName>
        <fullName evidence="9">Uncharacterized protein LOC104613375 isoform X1</fullName>
    </submittedName>
</protein>
<feature type="region of interest" description="Disordered" evidence="6">
    <location>
        <begin position="519"/>
        <end position="550"/>
    </location>
</feature>
<dbReference type="PANTHER" id="PTHR31140:SF90">
    <property type="entry name" value="B3 DOMAIN-CONTAINING TRANSCRIPTION FACTOR LEC2"/>
    <property type="match status" value="1"/>
</dbReference>
<dbReference type="SMART" id="SM01019">
    <property type="entry name" value="B3"/>
    <property type="match status" value="1"/>
</dbReference>
<reference evidence="9" key="1">
    <citation type="submission" date="2025-08" db="UniProtKB">
        <authorList>
            <consortium name="RefSeq"/>
        </authorList>
    </citation>
    <scope>IDENTIFICATION</scope>
</reference>
<dbReference type="PANTHER" id="PTHR31140">
    <property type="entry name" value="B3 DOMAIN-CONTAINING TRANSCRIPTION FACTOR ABI3"/>
    <property type="match status" value="1"/>
</dbReference>
<feature type="domain" description="TF-B3" evidence="7">
    <location>
        <begin position="367"/>
        <end position="469"/>
    </location>
</feature>
<dbReference type="InterPro" id="IPR003340">
    <property type="entry name" value="B3_DNA-bd"/>
</dbReference>
<dbReference type="GO" id="GO:0003700">
    <property type="term" value="F:DNA-binding transcription factor activity"/>
    <property type="evidence" value="ECO:0007669"/>
    <property type="project" value="InterPro"/>
</dbReference>
<evidence type="ECO:0000256" key="5">
    <source>
        <dbReference type="ARBA" id="ARBA00023242"/>
    </source>
</evidence>
<dbReference type="InParanoid" id="A0A1U8BDF5"/>
<dbReference type="OMA" id="ECSHILP"/>
<keyword evidence="8" id="KW-1185">Reference proteome</keyword>
<dbReference type="SUPFAM" id="SSF101936">
    <property type="entry name" value="DNA-binding pseudobarrel domain"/>
    <property type="match status" value="1"/>
</dbReference>